<feature type="compositionally biased region" description="Low complexity" evidence="4">
    <location>
        <begin position="424"/>
        <end position="447"/>
    </location>
</feature>
<accession>A0A7S1EV30</accession>
<dbReference type="GO" id="GO:0016579">
    <property type="term" value="P:protein deubiquitination"/>
    <property type="evidence" value="ECO:0007669"/>
    <property type="project" value="TreeGrafter"/>
</dbReference>
<dbReference type="Pfam" id="PF05903">
    <property type="entry name" value="Peptidase_C97"/>
    <property type="match status" value="1"/>
</dbReference>
<feature type="region of interest" description="Disordered" evidence="4">
    <location>
        <begin position="124"/>
        <end position="161"/>
    </location>
</feature>
<dbReference type="SMART" id="SM01179">
    <property type="entry name" value="DUF862"/>
    <property type="match status" value="1"/>
</dbReference>
<organism evidence="6">
    <name type="scientific">Noctiluca scintillans</name>
    <name type="common">Sea sparkle</name>
    <name type="synonym">Red tide dinoflagellate</name>
    <dbReference type="NCBI Taxonomy" id="2966"/>
    <lineage>
        <taxon>Eukaryota</taxon>
        <taxon>Sar</taxon>
        <taxon>Alveolata</taxon>
        <taxon>Dinophyceae</taxon>
        <taxon>Noctilucales</taxon>
        <taxon>Noctilucaceae</taxon>
        <taxon>Noctiluca</taxon>
    </lineage>
</organism>
<feature type="region of interest" description="Disordered" evidence="4">
    <location>
        <begin position="422"/>
        <end position="455"/>
    </location>
</feature>
<dbReference type="GO" id="GO:0006508">
    <property type="term" value="P:proteolysis"/>
    <property type="evidence" value="ECO:0007669"/>
    <property type="project" value="UniProtKB-KW"/>
</dbReference>
<keyword evidence="3" id="KW-0378">Hydrolase</keyword>
<comment type="similarity">
    <text evidence="1">Belongs to the DeSI family.</text>
</comment>
<gene>
    <name evidence="6" type="ORF">NSCI0253_LOCUS982</name>
</gene>
<keyword evidence="2" id="KW-0645">Protease</keyword>
<evidence type="ECO:0000256" key="1">
    <source>
        <dbReference type="ARBA" id="ARBA00008140"/>
    </source>
</evidence>
<evidence type="ECO:0000259" key="5">
    <source>
        <dbReference type="PROSITE" id="PS51858"/>
    </source>
</evidence>
<dbReference type="InterPro" id="IPR042266">
    <property type="entry name" value="PPPDE_sf"/>
</dbReference>
<sequence>MLDSARGNEYVPYEPRLRSSTMPRWSVAPRGLGRATLQRSPTTRALASRELPCSVEPRAVTRHIDFEARNREWAEKRKKADFLFRERMEKEQAKRSLLRRDLRDQGSDSQSFLARERLASEGLTHAFPWLEDPKPTESGHGQQRDLPCGNGRLGQNSADDASENEEVDLMFAASLSMGGVERAWSVSDPQIGARLAVPQLDVGGPDPPQPRRFSNMEELVFEPMMSPRRVAVPSGTRSRAKDETVCKVGGGKSPVCSGSGTSSGPPVPHRLPVFSRPLVSPGCTGSETPSLTKPAVSCARLDCQLVQLGTDTFDVEWVGGGDLKDDNDDEELFEPKLKDQQKETWDESSSLLEDLRQETFDLSELCEPVCRVNSVVQGDQGSARSGRCCLSRPGKLPIGGLPPKEFSYAPGCRFVGSFGEDATSRSLSRSSSGDSTRSSCSSSSAPSAHFPVPSMRSRSMSASTFTGFDKTGTARVSSLVPGAVTLHVYDLTDITRVWGVPLFHVSIEVFRRERFFGPLGIVSASPGKHCAHMYRECVPLGRTSLTKVDVRILLESLRDEWHPGGYSLLGRNCQAFAVAFAEQLGVGDKIPAWCRRFSKLSSIPGAEFLTALAPERRLPATACRRAWSASSISRPPRVGEVVRL</sequence>
<dbReference type="PROSITE" id="PS51858">
    <property type="entry name" value="PPPDE"/>
    <property type="match status" value="1"/>
</dbReference>
<dbReference type="GO" id="GO:0101005">
    <property type="term" value="F:deubiquitinase activity"/>
    <property type="evidence" value="ECO:0007669"/>
    <property type="project" value="TreeGrafter"/>
</dbReference>
<dbReference type="EMBL" id="HBFQ01001447">
    <property type="protein sequence ID" value="CAD8826636.1"/>
    <property type="molecule type" value="Transcribed_RNA"/>
</dbReference>
<name>A0A7S1EV30_NOCSC</name>
<dbReference type="Gene3D" id="3.90.1720.30">
    <property type="entry name" value="PPPDE domains"/>
    <property type="match status" value="1"/>
</dbReference>
<dbReference type="AlphaFoldDB" id="A0A7S1EV30"/>
<dbReference type="PANTHER" id="PTHR12378">
    <property type="entry name" value="DESUMOYLATING ISOPEPTIDASE"/>
    <property type="match status" value="1"/>
</dbReference>
<evidence type="ECO:0000256" key="3">
    <source>
        <dbReference type="ARBA" id="ARBA00022801"/>
    </source>
</evidence>
<dbReference type="PANTHER" id="PTHR12378:SF80">
    <property type="entry name" value="IP06716P-RELATED"/>
    <property type="match status" value="1"/>
</dbReference>
<proteinExistence type="inferred from homology"/>
<dbReference type="InterPro" id="IPR008580">
    <property type="entry name" value="PPPDE_dom"/>
</dbReference>
<reference evidence="6" key="1">
    <citation type="submission" date="2021-01" db="EMBL/GenBank/DDBJ databases">
        <authorList>
            <person name="Corre E."/>
            <person name="Pelletier E."/>
            <person name="Niang G."/>
            <person name="Scheremetjew M."/>
            <person name="Finn R."/>
            <person name="Kale V."/>
            <person name="Holt S."/>
            <person name="Cochrane G."/>
            <person name="Meng A."/>
            <person name="Brown T."/>
            <person name="Cohen L."/>
        </authorList>
    </citation>
    <scope>NUCLEOTIDE SEQUENCE</scope>
</reference>
<evidence type="ECO:0000256" key="4">
    <source>
        <dbReference type="SAM" id="MobiDB-lite"/>
    </source>
</evidence>
<evidence type="ECO:0000256" key="2">
    <source>
        <dbReference type="ARBA" id="ARBA00022670"/>
    </source>
</evidence>
<feature type="domain" description="PPPDE" evidence="5">
    <location>
        <begin position="482"/>
        <end position="607"/>
    </location>
</feature>
<evidence type="ECO:0000313" key="6">
    <source>
        <dbReference type="EMBL" id="CAD8826636.1"/>
    </source>
</evidence>
<protein>
    <recommendedName>
        <fullName evidence="5">PPPDE domain-containing protein</fullName>
    </recommendedName>
</protein>